<sequence>MDNNDLVYEPDTARGLWKIAKIKELIFSNDNEIRSVKIEYADGFITRRAINHLYPIEEDIVDLESVTDHHRNNESLNLHIQKENKNYVSQNHSTDSFHSLRCSSPGRYTSLHLNKEMAVSSLSKISIEDISSSDDSLSVSEKETLQKELKETRKAESIIRKELKATKRSIEKMLEEYTKVVKEEMEKRTGLHPVIEISDKLIQLSTNITQALKTRNEFLVELADVKKENQNIRKAFNELSK</sequence>
<reference evidence="2" key="1">
    <citation type="submission" date="2022-11" db="UniProtKB">
        <authorList>
            <consortium name="WormBaseParasite"/>
        </authorList>
    </citation>
    <scope>IDENTIFICATION</scope>
</reference>
<evidence type="ECO:0000313" key="2">
    <source>
        <dbReference type="WBParaSite" id="ES5_v2.g16245.t1"/>
    </source>
</evidence>
<organism evidence="1 2">
    <name type="scientific">Panagrolaimus sp. ES5</name>
    <dbReference type="NCBI Taxonomy" id="591445"/>
    <lineage>
        <taxon>Eukaryota</taxon>
        <taxon>Metazoa</taxon>
        <taxon>Ecdysozoa</taxon>
        <taxon>Nematoda</taxon>
        <taxon>Chromadorea</taxon>
        <taxon>Rhabditida</taxon>
        <taxon>Tylenchina</taxon>
        <taxon>Panagrolaimomorpha</taxon>
        <taxon>Panagrolaimoidea</taxon>
        <taxon>Panagrolaimidae</taxon>
        <taxon>Panagrolaimus</taxon>
    </lineage>
</organism>
<dbReference type="Proteomes" id="UP000887579">
    <property type="component" value="Unplaced"/>
</dbReference>
<name>A0AC34FH16_9BILA</name>
<protein>
    <submittedName>
        <fullName evidence="2">DUF5641 domain-containing protein</fullName>
    </submittedName>
</protein>
<dbReference type="WBParaSite" id="ES5_v2.g16245.t1">
    <property type="protein sequence ID" value="ES5_v2.g16245.t1"/>
    <property type="gene ID" value="ES5_v2.g16245"/>
</dbReference>
<proteinExistence type="predicted"/>
<evidence type="ECO:0000313" key="1">
    <source>
        <dbReference type="Proteomes" id="UP000887579"/>
    </source>
</evidence>
<accession>A0AC34FH16</accession>